<sequence length="478" mass="54257">MTAGSEQRKVGPSELQGVRKNVIAPVIHEWTYDAMCHDLLEMEGNKYVHVVSVVKTGDGYERKEVLLEDHDPVWLELRHSHIADASECLHDKMTNFVSGNKAAQMHGRPVCLDGGEMSTRDLQKMVQALPQYNEQMDKLSLHVDLAGKINGIIRKMGLRDVGQLEQDLVFGDAGTKDIIKFLKEQVSKQQELIIYYMHSTCHVHKCNVVCCCFMQDATYEQKIRLLMIYVATHPKKFETDKLVKMLELANFLPEDMKAIYNMRFLESAPDSMNNLNSGFPLKFDKVQDKNGIQAELEEEIKFQKDLNNNLTIELNKTQESNLEVVSILQELDEQIEQQKLEKNSLEASEQSIVDEDNVEEHTGVEVSRITTKDNFRLELELQKFQESQENLNSIVADQMNSCCCSLSCTRDGTSNAPALHEDDIGHAMGIQGTEVAKESSDIINVFLRHANIQKFIQFQLALGKLEIVKDIALVAQNK</sequence>
<evidence type="ECO:0000313" key="4">
    <source>
        <dbReference type="Proteomes" id="UP000235145"/>
    </source>
</evidence>
<evidence type="ECO:0000256" key="2">
    <source>
        <dbReference type="SAM" id="Coils"/>
    </source>
</evidence>
<dbReference type="GO" id="GO:0016192">
    <property type="term" value="P:vesicle-mediated transport"/>
    <property type="evidence" value="ECO:0000318"/>
    <property type="project" value="GO_Central"/>
</dbReference>
<dbReference type="GO" id="GO:0005886">
    <property type="term" value="C:plasma membrane"/>
    <property type="evidence" value="ECO:0000318"/>
    <property type="project" value="GO_Central"/>
</dbReference>
<dbReference type="InterPro" id="IPR023214">
    <property type="entry name" value="HAD_sf"/>
</dbReference>
<dbReference type="Gene3D" id="1.25.40.60">
    <property type="match status" value="1"/>
</dbReference>
<dbReference type="InterPro" id="IPR001619">
    <property type="entry name" value="Sec1-like"/>
</dbReference>
<dbReference type="Proteomes" id="UP000235145">
    <property type="component" value="Unassembled WGS sequence"/>
</dbReference>
<evidence type="ECO:0000313" key="3">
    <source>
        <dbReference type="EMBL" id="KAJ0210252.1"/>
    </source>
</evidence>
<dbReference type="Pfam" id="PF00995">
    <property type="entry name" value="Sec1"/>
    <property type="match status" value="1"/>
</dbReference>
<dbReference type="EMBL" id="NBSK02000004">
    <property type="protein sequence ID" value="KAJ0210252.1"/>
    <property type="molecule type" value="Genomic_DNA"/>
</dbReference>
<organism evidence="3 4">
    <name type="scientific">Lactuca sativa</name>
    <name type="common">Garden lettuce</name>
    <dbReference type="NCBI Taxonomy" id="4236"/>
    <lineage>
        <taxon>Eukaryota</taxon>
        <taxon>Viridiplantae</taxon>
        <taxon>Streptophyta</taxon>
        <taxon>Embryophyta</taxon>
        <taxon>Tracheophyta</taxon>
        <taxon>Spermatophyta</taxon>
        <taxon>Magnoliopsida</taxon>
        <taxon>eudicotyledons</taxon>
        <taxon>Gunneridae</taxon>
        <taxon>Pentapetalae</taxon>
        <taxon>asterids</taxon>
        <taxon>campanulids</taxon>
        <taxon>Asterales</taxon>
        <taxon>Asteraceae</taxon>
        <taxon>Cichorioideae</taxon>
        <taxon>Cichorieae</taxon>
        <taxon>Lactucinae</taxon>
        <taxon>Lactuca</taxon>
    </lineage>
</organism>
<dbReference type="Gene3D" id="3.90.830.10">
    <property type="entry name" value="Syntaxin Binding Protein 1, Chain A, domain 2"/>
    <property type="match status" value="1"/>
</dbReference>
<dbReference type="InterPro" id="IPR036045">
    <property type="entry name" value="Sec1-like_sf"/>
</dbReference>
<dbReference type="PANTHER" id="PTHR11679">
    <property type="entry name" value="VESICLE PROTEIN SORTING-ASSOCIATED"/>
    <property type="match status" value="1"/>
</dbReference>
<dbReference type="SUPFAM" id="SSF56815">
    <property type="entry name" value="Sec1/munc18-like (SM) proteins"/>
    <property type="match status" value="1"/>
</dbReference>
<name>A0A9R1VSQ0_LACSA</name>
<dbReference type="Gene3D" id="3.40.50.1000">
    <property type="entry name" value="HAD superfamily/HAD-like"/>
    <property type="match status" value="1"/>
</dbReference>
<dbReference type="GO" id="GO:0030141">
    <property type="term" value="C:secretory granule"/>
    <property type="evidence" value="ECO:0000318"/>
    <property type="project" value="GO_Central"/>
</dbReference>
<dbReference type="GO" id="GO:0006886">
    <property type="term" value="P:intracellular protein transport"/>
    <property type="evidence" value="ECO:0000318"/>
    <property type="project" value="GO_Central"/>
</dbReference>
<protein>
    <submittedName>
        <fullName evidence="3">Uncharacterized protein</fullName>
    </submittedName>
</protein>
<comment type="caution">
    <text evidence="3">The sequence shown here is derived from an EMBL/GenBank/DDBJ whole genome shotgun (WGS) entry which is preliminary data.</text>
</comment>
<reference evidence="3 4" key="1">
    <citation type="journal article" date="2017" name="Nat. Commun.">
        <title>Genome assembly with in vitro proximity ligation data and whole-genome triplication in lettuce.</title>
        <authorList>
            <person name="Reyes-Chin-Wo S."/>
            <person name="Wang Z."/>
            <person name="Yang X."/>
            <person name="Kozik A."/>
            <person name="Arikit S."/>
            <person name="Song C."/>
            <person name="Xia L."/>
            <person name="Froenicke L."/>
            <person name="Lavelle D.O."/>
            <person name="Truco M.J."/>
            <person name="Xia R."/>
            <person name="Zhu S."/>
            <person name="Xu C."/>
            <person name="Xu H."/>
            <person name="Xu X."/>
            <person name="Cox K."/>
            <person name="Korf I."/>
            <person name="Meyers B.C."/>
            <person name="Michelmore R.W."/>
        </authorList>
    </citation>
    <scope>NUCLEOTIDE SEQUENCE [LARGE SCALE GENOMIC DNA]</scope>
    <source>
        <strain evidence="4">cv. Salinas</strain>
        <tissue evidence="3">Seedlings</tissue>
    </source>
</reference>
<dbReference type="AlphaFoldDB" id="A0A9R1VSQ0"/>
<dbReference type="PRINTS" id="PR00119">
    <property type="entry name" value="CATATPASE"/>
</dbReference>
<dbReference type="GO" id="GO:0019905">
    <property type="term" value="F:syntaxin binding"/>
    <property type="evidence" value="ECO:0000318"/>
    <property type="project" value="GO_Central"/>
</dbReference>
<evidence type="ECO:0000256" key="1">
    <source>
        <dbReference type="ARBA" id="ARBA00009884"/>
    </source>
</evidence>
<feature type="coiled-coil region" evidence="2">
    <location>
        <begin position="293"/>
        <end position="348"/>
    </location>
</feature>
<comment type="similarity">
    <text evidence="1">Belongs to the STXBP/unc-18/SEC1 family.</text>
</comment>
<proteinExistence type="inferred from homology"/>
<dbReference type="GO" id="GO:0006904">
    <property type="term" value="P:vesicle docking involved in exocytosis"/>
    <property type="evidence" value="ECO:0000318"/>
    <property type="project" value="GO_Central"/>
</dbReference>
<keyword evidence="4" id="KW-1185">Reference proteome</keyword>
<accession>A0A9R1VSQ0</accession>
<gene>
    <name evidence="3" type="ORF">LSAT_V11C400216300</name>
</gene>
<keyword evidence="2" id="KW-0175">Coiled coil</keyword>
<dbReference type="InterPro" id="IPR043127">
    <property type="entry name" value="Sec-1-like_dom3a"/>
</dbReference>